<dbReference type="Gene3D" id="3.30.530.20">
    <property type="match status" value="1"/>
</dbReference>
<dbReference type="Proteomes" id="UP001500540">
    <property type="component" value="Unassembled WGS sequence"/>
</dbReference>
<dbReference type="SUPFAM" id="SSF55961">
    <property type="entry name" value="Bet v1-like"/>
    <property type="match status" value="1"/>
</dbReference>
<evidence type="ECO:0000259" key="2">
    <source>
        <dbReference type="Pfam" id="PF08327"/>
    </source>
</evidence>
<feature type="domain" description="Activator of Hsp90 ATPase homologue 1/2-like C-terminal" evidence="2">
    <location>
        <begin position="12"/>
        <end position="137"/>
    </location>
</feature>
<name>A0ABP7H1N1_9MICO</name>
<gene>
    <name evidence="3" type="ORF">GCM10022240_29340</name>
</gene>
<accession>A0ABP7H1N1</accession>
<comment type="similarity">
    <text evidence="1">Belongs to the AHA1 family.</text>
</comment>
<dbReference type="EMBL" id="BAABAF010000010">
    <property type="protein sequence ID" value="GAA3775892.1"/>
    <property type="molecule type" value="Genomic_DNA"/>
</dbReference>
<reference evidence="4" key="1">
    <citation type="journal article" date="2019" name="Int. J. Syst. Evol. Microbiol.">
        <title>The Global Catalogue of Microorganisms (GCM) 10K type strain sequencing project: providing services to taxonomists for standard genome sequencing and annotation.</title>
        <authorList>
            <consortium name="The Broad Institute Genomics Platform"/>
            <consortium name="The Broad Institute Genome Sequencing Center for Infectious Disease"/>
            <person name="Wu L."/>
            <person name="Ma J."/>
        </authorList>
    </citation>
    <scope>NUCLEOTIDE SEQUENCE [LARGE SCALE GENOMIC DNA]</scope>
    <source>
        <strain evidence="4">JCM 16950</strain>
    </source>
</reference>
<evidence type="ECO:0000256" key="1">
    <source>
        <dbReference type="ARBA" id="ARBA00006817"/>
    </source>
</evidence>
<proteinExistence type="inferred from homology"/>
<dbReference type="InterPro" id="IPR023393">
    <property type="entry name" value="START-like_dom_sf"/>
</dbReference>
<dbReference type="Pfam" id="PF08327">
    <property type="entry name" value="AHSA1"/>
    <property type="match status" value="1"/>
</dbReference>
<comment type="caution">
    <text evidence="3">The sequence shown here is derived from an EMBL/GenBank/DDBJ whole genome shotgun (WGS) entry which is preliminary data.</text>
</comment>
<dbReference type="RefSeq" id="WP_344784944.1">
    <property type="nucleotide sequence ID" value="NZ_BAABAF010000010.1"/>
</dbReference>
<protein>
    <submittedName>
        <fullName evidence="3">SRPBCC domain-containing protein</fullName>
    </submittedName>
</protein>
<dbReference type="InterPro" id="IPR013538">
    <property type="entry name" value="ASHA1/2-like_C"/>
</dbReference>
<evidence type="ECO:0000313" key="4">
    <source>
        <dbReference type="Proteomes" id="UP001500540"/>
    </source>
</evidence>
<sequence length="143" mass="16175">MTDELVFETYIKATPERVWEAITTTEFRRQYFFGSTIEGDLRVGGHVLSHSPTGQLWGDYEIFVCDPPHTLSHGWRSLYDDELAAEPESRVTWTIEPQDGDYVKLTVVHDRLGGSPKTAEKIRGWTFVLSGLKSVLETGSGLR</sequence>
<organism evidence="3 4">
    <name type="scientific">Microbacterium kribbense</name>
    <dbReference type="NCBI Taxonomy" id="433645"/>
    <lineage>
        <taxon>Bacteria</taxon>
        <taxon>Bacillati</taxon>
        <taxon>Actinomycetota</taxon>
        <taxon>Actinomycetes</taxon>
        <taxon>Micrococcales</taxon>
        <taxon>Microbacteriaceae</taxon>
        <taxon>Microbacterium</taxon>
    </lineage>
</organism>
<keyword evidence="4" id="KW-1185">Reference proteome</keyword>
<dbReference type="CDD" id="cd08893">
    <property type="entry name" value="SRPBCC_CalC_Aha1-like_GntR-HTH"/>
    <property type="match status" value="1"/>
</dbReference>
<evidence type="ECO:0000313" key="3">
    <source>
        <dbReference type="EMBL" id="GAA3775892.1"/>
    </source>
</evidence>